<feature type="chain" id="PRO_5047315217" evidence="1">
    <location>
        <begin position="23"/>
        <end position="428"/>
    </location>
</feature>
<dbReference type="InterPro" id="IPR004158">
    <property type="entry name" value="DUF247_pln"/>
</dbReference>
<sequence>LFVVYIYLSAITAVSLITSICGIKDSPVFAQGKGEWNISLNPRNTEKEEDLKEPLLDKQSTIEILERSRERGTASEQIIIYIPDDLEPDPDYTCCIQKVPEKLRRICPEAYTPQLVSIGPIHYGKPILKAMELCKAKYEEAFWNRDFCKHIQDGTEFMKTNGWLAKFQRSYAVTIHSVDSLHFQRMILRDACFILELFLRNCEIRLHNINIPSDARFKLHQDIKDHQKDSILRRPWLKAAIKQDLILLENQLPYFVFTDLLNSILKNKPANTFLPSLIADQESEGREDLDASIKKIACEFFIDYYKFGKPPAAGAVAATIADADVAAKGTFLDIHPRNVDMKDKSKEIISCDNFRSIKHFTDLVRRFMRPVALNNENFKGNGVHCLYSVKRLDSAGVNFVRSENENATLTDIKPKDEGCCWWNGRCCC</sequence>
<dbReference type="KEGG" id="zju:107434276"/>
<keyword evidence="1" id="KW-0732">Signal</keyword>
<feature type="non-terminal residue" evidence="3">
    <location>
        <position position="1"/>
    </location>
</feature>
<organism evidence="2 3">
    <name type="scientific">Ziziphus jujuba</name>
    <name type="common">Chinese jujube</name>
    <name type="synonym">Ziziphus sativa</name>
    <dbReference type="NCBI Taxonomy" id="326968"/>
    <lineage>
        <taxon>Eukaryota</taxon>
        <taxon>Viridiplantae</taxon>
        <taxon>Streptophyta</taxon>
        <taxon>Embryophyta</taxon>
        <taxon>Tracheophyta</taxon>
        <taxon>Spermatophyta</taxon>
        <taxon>Magnoliopsida</taxon>
        <taxon>eudicotyledons</taxon>
        <taxon>Gunneridae</taxon>
        <taxon>Pentapetalae</taxon>
        <taxon>rosids</taxon>
        <taxon>fabids</taxon>
        <taxon>Rosales</taxon>
        <taxon>Rhamnaceae</taxon>
        <taxon>Paliureae</taxon>
        <taxon>Ziziphus</taxon>
    </lineage>
</organism>
<protein>
    <submittedName>
        <fullName evidence="3">Uncharacterized protein LOC107434276</fullName>
    </submittedName>
</protein>
<dbReference type="Pfam" id="PF03140">
    <property type="entry name" value="DUF247"/>
    <property type="match status" value="1"/>
</dbReference>
<feature type="signal peptide" evidence="1">
    <location>
        <begin position="1"/>
        <end position="22"/>
    </location>
</feature>
<dbReference type="GeneID" id="107434276"/>
<dbReference type="RefSeq" id="XP_015901216.3">
    <property type="nucleotide sequence ID" value="XM_016045730.4"/>
</dbReference>
<dbReference type="FunCoup" id="A0A6P4BEE4">
    <property type="interactions" value="33"/>
</dbReference>
<dbReference type="PANTHER" id="PTHR31170">
    <property type="entry name" value="BNAC04G53230D PROTEIN"/>
    <property type="match status" value="1"/>
</dbReference>
<keyword evidence="2" id="KW-1185">Reference proteome</keyword>
<evidence type="ECO:0000313" key="2">
    <source>
        <dbReference type="Proteomes" id="UP001652623"/>
    </source>
</evidence>
<dbReference type="Proteomes" id="UP001652623">
    <property type="component" value="Chromosome 7"/>
</dbReference>
<evidence type="ECO:0000256" key="1">
    <source>
        <dbReference type="SAM" id="SignalP"/>
    </source>
</evidence>
<evidence type="ECO:0000313" key="3">
    <source>
        <dbReference type="RefSeq" id="XP_015901216.3"/>
    </source>
</evidence>
<name>A0A6P4BEE4_ZIZJJ</name>
<dbReference type="AlphaFoldDB" id="A0A6P4BEE4"/>
<dbReference type="PANTHER" id="PTHR31170:SF9">
    <property type="entry name" value="PROTEIN, PUTATIVE (DUF247)-RELATED"/>
    <property type="match status" value="1"/>
</dbReference>
<gene>
    <name evidence="3" type="primary">LOC107434276</name>
</gene>
<dbReference type="InParanoid" id="A0A6P4BEE4"/>
<reference evidence="3" key="1">
    <citation type="submission" date="2025-08" db="UniProtKB">
        <authorList>
            <consortium name="RefSeq"/>
        </authorList>
    </citation>
    <scope>IDENTIFICATION</scope>
    <source>
        <tissue evidence="3">Seedling</tissue>
    </source>
</reference>
<proteinExistence type="predicted"/>
<accession>A0A6P4BEE4</accession>